<dbReference type="EMBL" id="CP042425">
    <property type="protein sequence ID" value="QEL19159.1"/>
    <property type="molecule type" value="Genomic_DNA"/>
</dbReference>
<evidence type="ECO:0000313" key="1">
    <source>
        <dbReference type="EMBL" id="QEL19159.1"/>
    </source>
</evidence>
<name>A0A5C1AIA4_9BACT</name>
<dbReference type="Proteomes" id="UP000324974">
    <property type="component" value="Chromosome"/>
</dbReference>
<dbReference type="AlphaFoldDB" id="A0A5C1AIA4"/>
<reference evidence="2" key="1">
    <citation type="submission" date="2019-08" db="EMBL/GenBank/DDBJ databases">
        <title>Limnoglobus roseus gen. nov., sp. nov., a novel freshwater planctomycete with a giant genome from the family Gemmataceae.</title>
        <authorList>
            <person name="Kulichevskaya I.S."/>
            <person name="Naumoff D.G."/>
            <person name="Miroshnikov K."/>
            <person name="Ivanova A."/>
            <person name="Philippov D.A."/>
            <person name="Hakobyan A."/>
            <person name="Rijpstra I.C."/>
            <person name="Sinninghe Damste J.S."/>
            <person name="Liesack W."/>
            <person name="Dedysh S.N."/>
        </authorList>
    </citation>
    <scope>NUCLEOTIDE SEQUENCE [LARGE SCALE GENOMIC DNA]</scope>
    <source>
        <strain evidence="2">PX52</strain>
    </source>
</reference>
<sequence length="113" mass="12448">MAGEDKQPDRPDRMRRLFTGYSRGWITDGELARAGMDTLAECRAFSAVRWFLGSLSPAAVLAAEDYARLLTDPSRPSHVETGHHLADVTLRAQGLARRSFAEAILAALHVIRS</sequence>
<keyword evidence="2" id="KW-1185">Reference proteome</keyword>
<organism evidence="1 2">
    <name type="scientific">Limnoglobus roseus</name>
    <dbReference type="NCBI Taxonomy" id="2598579"/>
    <lineage>
        <taxon>Bacteria</taxon>
        <taxon>Pseudomonadati</taxon>
        <taxon>Planctomycetota</taxon>
        <taxon>Planctomycetia</taxon>
        <taxon>Gemmatales</taxon>
        <taxon>Gemmataceae</taxon>
        <taxon>Limnoglobus</taxon>
    </lineage>
</organism>
<proteinExistence type="predicted"/>
<protein>
    <submittedName>
        <fullName evidence="1">Uncharacterized protein</fullName>
    </submittedName>
</protein>
<gene>
    <name evidence="1" type="ORF">PX52LOC_06217</name>
</gene>
<dbReference type="KEGG" id="lrs:PX52LOC_06217"/>
<dbReference type="RefSeq" id="WP_149113587.1">
    <property type="nucleotide sequence ID" value="NZ_CP042425.1"/>
</dbReference>
<accession>A0A5C1AIA4</accession>
<evidence type="ECO:0000313" key="2">
    <source>
        <dbReference type="Proteomes" id="UP000324974"/>
    </source>
</evidence>